<dbReference type="AlphaFoldDB" id="A0A1M5JQ05"/>
<dbReference type="Proteomes" id="UP000184287">
    <property type="component" value="Unassembled WGS sequence"/>
</dbReference>
<dbReference type="PANTHER" id="PTHR42852:SF18">
    <property type="entry name" value="CHROMOSOME UNDETERMINED SCAFFOLD_47, WHOLE GENOME SHOTGUN SEQUENCE"/>
    <property type="match status" value="1"/>
</dbReference>
<keyword evidence="3" id="KW-1185">Reference proteome</keyword>
<keyword evidence="2" id="KW-0413">Isomerase</keyword>
<dbReference type="GO" id="GO:0016853">
    <property type="term" value="F:isomerase activity"/>
    <property type="evidence" value="ECO:0007669"/>
    <property type="project" value="UniProtKB-KW"/>
</dbReference>
<dbReference type="PANTHER" id="PTHR42852">
    <property type="entry name" value="THIOL:DISULFIDE INTERCHANGE PROTEIN DSBE"/>
    <property type="match status" value="1"/>
</dbReference>
<dbReference type="InterPro" id="IPR050553">
    <property type="entry name" value="Thioredoxin_ResA/DsbE_sf"/>
</dbReference>
<dbReference type="PROSITE" id="PS51352">
    <property type="entry name" value="THIOREDOXIN_2"/>
    <property type="match status" value="1"/>
</dbReference>
<dbReference type="GO" id="GO:0016491">
    <property type="term" value="F:oxidoreductase activity"/>
    <property type="evidence" value="ECO:0007669"/>
    <property type="project" value="InterPro"/>
</dbReference>
<reference evidence="3" key="1">
    <citation type="submission" date="2016-11" db="EMBL/GenBank/DDBJ databases">
        <authorList>
            <person name="Varghese N."/>
            <person name="Submissions S."/>
        </authorList>
    </citation>
    <scope>NUCLEOTIDE SEQUENCE [LARGE SCALE GENOMIC DNA]</scope>
    <source>
        <strain evidence="3">DSM 16990</strain>
    </source>
</reference>
<dbReference type="InterPro" id="IPR013766">
    <property type="entry name" value="Thioredoxin_domain"/>
</dbReference>
<dbReference type="Pfam" id="PF00578">
    <property type="entry name" value="AhpC-TSA"/>
    <property type="match status" value="1"/>
</dbReference>
<dbReference type="GO" id="GO:0016209">
    <property type="term" value="F:antioxidant activity"/>
    <property type="evidence" value="ECO:0007669"/>
    <property type="project" value="InterPro"/>
</dbReference>
<feature type="domain" description="Thioredoxin" evidence="1">
    <location>
        <begin position="27"/>
        <end position="169"/>
    </location>
</feature>
<protein>
    <submittedName>
        <fullName evidence="2">Thiol-disulfide isomerase or thioredoxin</fullName>
    </submittedName>
</protein>
<dbReference type="RefSeq" id="WP_073235197.1">
    <property type="nucleotide sequence ID" value="NZ_FQUQ01000005.1"/>
</dbReference>
<dbReference type="Gene3D" id="3.40.30.10">
    <property type="entry name" value="Glutaredoxin"/>
    <property type="match status" value="1"/>
</dbReference>
<evidence type="ECO:0000259" key="1">
    <source>
        <dbReference type="PROSITE" id="PS51352"/>
    </source>
</evidence>
<evidence type="ECO:0000313" key="3">
    <source>
        <dbReference type="Proteomes" id="UP000184287"/>
    </source>
</evidence>
<organism evidence="2 3">
    <name type="scientific">Pedobacter caeni</name>
    <dbReference type="NCBI Taxonomy" id="288992"/>
    <lineage>
        <taxon>Bacteria</taxon>
        <taxon>Pseudomonadati</taxon>
        <taxon>Bacteroidota</taxon>
        <taxon>Sphingobacteriia</taxon>
        <taxon>Sphingobacteriales</taxon>
        <taxon>Sphingobacteriaceae</taxon>
        <taxon>Pedobacter</taxon>
    </lineage>
</organism>
<proteinExistence type="predicted"/>
<dbReference type="SUPFAM" id="SSF52833">
    <property type="entry name" value="Thioredoxin-like"/>
    <property type="match status" value="1"/>
</dbReference>
<name>A0A1M5JQ05_9SPHI</name>
<dbReference type="CDD" id="cd02966">
    <property type="entry name" value="TlpA_like_family"/>
    <property type="match status" value="1"/>
</dbReference>
<dbReference type="STRING" id="288992.SAMN04488522_105454"/>
<accession>A0A1M5JQ05</accession>
<dbReference type="OrthoDB" id="1118217at2"/>
<evidence type="ECO:0000313" key="2">
    <source>
        <dbReference type="EMBL" id="SHG42359.1"/>
    </source>
</evidence>
<dbReference type="EMBL" id="FQUQ01000005">
    <property type="protein sequence ID" value="SHG42359.1"/>
    <property type="molecule type" value="Genomic_DNA"/>
</dbReference>
<dbReference type="InterPro" id="IPR036249">
    <property type="entry name" value="Thioredoxin-like_sf"/>
</dbReference>
<sequence>MKRAYTITFTLLLLINFCGKGQTTSAISVGDKVPEVYIQKLINTEKPSAVLSDYKDQLLILDFWATTCSGCVEALPKMMALQEKFKKQVTILPVTYEKEEIVQAFLMKNHLTKGIKVASVVEDKALSALFKHQYIPHEVWIYKGKLIALTSSEYVDANNIQKILDGEVPKWPVKNDFYVHDYTKPLFLGVGGNKITNDDVMYTAISDFREGMDSKINTVYDALSNMERTYFINSTVLAIYLISWSKLIELPFLVPRPNRLILEVKDPSKYIQNTETSYRAEWDRVNRICFEMRSKGQLSVKERSERMIADMDRFLNLKGRWEKRKAKCLILYKIGEVGLQPSKSEEVIFKQDKEQLKVRKTDLRNFVYQMNNDAMNPLMFDETGYTNPVDMDLEVSSVSALKKSLSKYGLNLREEEREEYFFVLTELKK</sequence>
<dbReference type="InterPro" id="IPR000866">
    <property type="entry name" value="AhpC/TSA"/>
</dbReference>
<gene>
    <name evidence="2" type="ORF">SAMN04488522_105454</name>
</gene>